<gene>
    <name evidence="2" type="ORF">J437_LFUL006808</name>
</gene>
<organism evidence="2 3">
    <name type="scientific">Ladona fulva</name>
    <name type="common">Scarce chaser dragonfly</name>
    <name type="synonym">Libellula fulva</name>
    <dbReference type="NCBI Taxonomy" id="123851"/>
    <lineage>
        <taxon>Eukaryota</taxon>
        <taxon>Metazoa</taxon>
        <taxon>Ecdysozoa</taxon>
        <taxon>Arthropoda</taxon>
        <taxon>Hexapoda</taxon>
        <taxon>Insecta</taxon>
        <taxon>Pterygota</taxon>
        <taxon>Palaeoptera</taxon>
        <taxon>Odonata</taxon>
        <taxon>Epiprocta</taxon>
        <taxon>Anisoptera</taxon>
        <taxon>Libelluloidea</taxon>
        <taxon>Libellulidae</taxon>
        <taxon>Ladona</taxon>
    </lineage>
</organism>
<sequence>MKPPSGAPLRPKHREKSTTRELRSRSLSSERECNQTGSRTKDITPMVMQELFDCQSDSPSSSKNDKIRDSNYPKTAISQSEEETQASMRNPAKRSLTREPKKADSRGPHTSEAESPNCLAEEITTKSNDDGGSWRPVGEKGKRRRLAPLSPPPSLSLGRNFLTNRFSPIAPREERREETENMDTNNTTRKQRIPPLLIANSKDWSKKFRIIRKACEFQTLVQLSVQKVIVKCQTTNDFFSAKNALSNNKIEFFTYRLPTEKETYYVIRNLPADITTDKIAESLVEFGVPAAKIVQLRTSRPTPTQMKQGITSLSPPRPLPLFQILPQTTSPEEIFDSLQYICNMKVKIEKFRPPSGPPQCHRCQLFGHTMKACQMNFRCVKCGPSHPSSECQRSITAAPTCVNCKGNHPANHRGCPAYKSIKERLVKLKESAKQASGKPNVQPPPVNSATFPTLISTSHESTYASVTSSEPTPLLAFTRVGDGIRSPVIHCRTKEDGMMLRKSHKYHKKLERYQ</sequence>
<feature type="compositionally biased region" description="Basic and acidic residues" evidence="1">
    <location>
        <begin position="96"/>
        <end position="112"/>
    </location>
</feature>
<dbReference type="OrthoDB" id="6379801at2759"/>
<dbReference type="AlphaFoldDB" id="A0A8K0K600"/>
<reference evidence="2" key="1">
    <citation type="submission" date="2013-04" db="EMBL/GenBank/DDBJ databases">
        <authorList>
            <person name="Qu J."/>
            <person name="Murali S.C."/>
            <person name="Bandaranaike D."/>
            <person name="Bellair M."/>
            <person name="Blankenburg K."/>
            <person name="Chao H."/>
            <person name="Dinh H."/>
            <person name="Doddapaneni H."/>
            <person name="Downs B."/>
            <person name="Dugan-Rocha S."/>
            <person name="Elkadiri S."/>
            <person name="Gnanaolivu R.D."/>
            <person name="Hernandez B."/>
            <person name="Javaid M."/>
            <person name="Jayaseelan J.C."/>
            <person name="Lee S."/>
            <person name="Li M."/>
            <person name="Ming W."/>
            <person name="Munidasa M."/>
            <person name="Muniz J."/>
            <person name="Nguyen L."/>
            <person name="Ongeri F."/>
            <person name="Osuji N."/>
            <person name="Pu L.-L."/>
            <person name="Puazo M."/>
            <person name="Qu C."/>
            <person name="Quiroz J."/>
            <person name="Raj R."/>
            <person name="Weissenberger G."/>
            <person name="Xin Y."/>
            <person name="Zou X."/>
            <person name="Han Y."/>
            <person name="Richards S."/>
            <person name="Worley K."/>
            <person name="Muzny D."/>
            <person name="Gibbs R."/>
        </authorList>
    </citation>
    <scope>NUCLEOTIDE SEQUENCE</scope>
    <source>
        <strain evidence="2">Sampled in the wild</strain>
    </source>
</reference>
<dbReference type="PANTHER" id="PTHR33273:SF2">
    <property type="entry name" value="ENDONUCLEASE_EXONUCLEASE_PHOSPHATASE DOMAIN-CONTAINING PROTEIN"/>
    <property type="match status" value="1"/>
</dbReference>
<reference evidence="2" key="2">
    <citation type="submission" date="2017-10" db="EMBL/GenBank/DDBJ databases">
        <title>Ladona fulva Genome sequencing and assembly.</title>
        <authorList>
            <person name="Murali S."/>
            <person name="Richards S."/>
            <person name="Bandaranaike D."/>
            <person name="Bellair M."/>
            <person name="Blankenburg K."/>
            <person name="Chao H."/>
            <person name="Dinh H."/>
            <person name="Doddapaneni H."/>
            <person name="Dugan-Rocha S."/>
            <person name="Elkadiri S."/>
            <person name="Gnanaolivu R."/>
            <person name="Hernandez B."/>
            <person name="Skinner E."/>
            <person name="Javaid M."/>
            <person name="Lee S."/>
            <person name="Li M."/>
            <person name="Ming W."/>
            <person name="Munidasa M."/>
            <person name="Muniz J."/>
            <person name="Nguyen L."/>
            <person name="Hughes D."/>
            <person name="Osuji N."/>
            <person name="Pu L.-L."/>
            <person name="Puazo M."/>
            <person name="Qu C."/>
            <person name="Quiroz J."/>
            <person name="Raj R."/>
            <person name="Weissenberger G."/>
            <person name="Xin Y."/>
            <person name="Zou X."/>
            <person name="Han Y."/>
            <person name="Worley K."/>
            <person name="Muzny D."/>
            <person name="Gibbs R."/>
        </authorList>
    </citation>
    <scope>NUCLEOTIDE SEQUENCE</scope>
    <source>
        <strain evidence="2">Sampled in the wild</strain>
    </source>
</reference>
<evidence type="ECO:0000313" key="2">
    <source>
        <dbReference type="EMBL" id="KAG8228357.1"/>
    </source>
</evidence>
<accession>A0A8K0K600</accession>
<comment type="caution">
    <text evidence="2">The sequence shown here is derived from an EMBL/GenBank/DDBJ whole genome shotgun (WGS) entry which is preliminary data.</text>
</comment>
<dbReference type="EMBL" id="KZ308369">
    <property type="protein sequence ID" value="KAG8228357.1"/>
    <property type="molecule type" value="Genomic_DNA"/>
</dbReference>
<evidence type="ECO:0008006" key="4">
    <source>
        <dbReference type="Google" id="ProtNLM"/>
    </source>
</evidence>
<proteinExistence type="predicted"/>
<evidence type="ECO:0000313" key="3">
    <source>
        <dbReference type="Proteomes" id="UP000792457"/>
    </source>
</evidence>
<name>A0A8K0K600_LADFU</name>
<protein>
    <recommendedName>
        <fullName evidence="4">Gag-like protein</fullName>
    </recommendedName>
</protein>
<feature type="compositionally biased region" description="Basic and acidic residues" evidence="1">
    <location>
        <begin position="16"/>
        <end position="33"/>
    </location>
</feature>
<evidence type="ECO:0000256" key="1">
    <source>
        <dbReference type="SAM" id="MobiDB-lite"/>
    </source>
</evidence>
<dbReference type="Proteomes" id="UP000792457">
    <property type="component" value="Unassembled WGS sequence"/>
</dbReference>
<feature type="region of interest" description="Disordered" evidence="1">
    <location>
        <begin position="1"/>
        <end position="160"/>
    </location>
</feature>
<dbReference type="PANTHER" id="PTHR33273">
    <property type="entry name" value="DOMAIN-CONTAINING PROTEIN, PUTATIVE-RELATED"/>
    <property type="match status" value="1"/>
</dbReference>
<keyword evidence="3" id="KW-1185">Reference proteome</keyword>